<dbReference type="GO" id="GO:0046854">
    <property type="term" value="P:phosphatidylinositol phosphate biosynthetic process"/>
    <property type="evidence" value="ECO:0007669"/>
    <property type="project" value="TreeGrafter"/>
</dbReference>
<reference evidence="4" key="1">
    <citation type="submission" date="2023-06" db="EMBL/GenBank/DDBJ databases">
        <authorList>
            <person name="Delattre M."/>
        </authorList>
    </citation>
    <scope>NUCLEOTIDE SEQUENCE</scope>
    <source>
        <strain evidence="4">AF72</strain>
    </source>
</reference>
<evidence type="ECO:0000313" key="4">
    <source>
        <dbReference type="EMBL" id="CAJ0578408.1"/>
    </source>
</evidence>
<dbReference type="SUPFAM" id="SSF55550">
    <property type="entry name" value="SH2 domain"/>
    <property type="match status" value="1"/>
</dbReference>
<dbReference type="GO" id="GO:0046935">
    <property type="term" value="F:1-phosphatidylinositol-3-kinase regulator activity"/>
    <property type="evidence" value="ECO:0007669"/>
    <property type="project" value="TreeGrafter"/>
</dbReference>
<keyword evidence="5" id="KW-1185">Reference proteome</keyword>
<dbReference type="AlphaFoldDB" id="A0AA36D234"/>
<dbReference type="InterPro" id="IPR036860">
    <property type="entry name" value="SH2_dom_sf"/>
</dbReference>
<accession>A0AA36D234</accession>
<dbReference type="Pfam" id="PF00017">
    <property type="entry name" value="SH2"/>
    <property type="match status" value="1"/>
</dbReference>
<dbReference type="InterPro" id="IPR000980">
    <property type="entry name" value="SH2"/>
</dbReference>
<dbReference type="PROSITE" id="PS50001">
    <property type="entry name" value="SH2"/>
    <property type="match status" value="1"/>
</dbReference>
<dbReference type="Gene3D" id="3.30.505.10">
    <property type="entry name" value="SH2 domain"/>
    <property type="match status" value="1"/>
</dbReference>
<dbReference type="GO" id="GO:0005942">
    <property type="term" value="C:phosphatidylinositol 3-kinase complex"/>
    <property type="evidence" value="ECO:0007669"/>
    <property type="project" value="TreeGrafter"/>
</dbReference>
<evidence type="ECO:0000256" key="1">
    <source>
        <dbReference type="ARBA" id="ARBA00022999"/>
    </source>
</evidence>
<name>A0AA36D234_9BILA</name>
<feature type="domain" description="SH2" evidence="3">
    <location>
        <begin position="31"/>
        <end position="80"/>
    </location>
</feature>
<evidence type="ECO:0000259" key="3">
    <source>
        <dbReference type="PROSITE" id="PS50001"/>
    </source>
</evidence>
<comment type="caution">
    <text evidence="4">The sequence shown here is derived from an EMBL/GenBank/DDBJ whole genome shotgun (WGS) entry which is preliminary data.</text>
</comment>
<gene>
    <name evidence="4" type="ORF">MSPICULIGERA_LOCUS16666</name>
</gene>
<evidence type="ECO:0000256" key="2">
    <source>
        <dbReference type="PROSITE-ProRule" id="PRU00191"/>
    </source>
</evidence>
<organism evidence="4 5">
    <name type="scientific">Mesorhabditis spiculigera</name>
    <dbReference type="NCBI Taxonomy" id="96644"/>
    <lineage>
        <taxon>Eukaryota</taxon>
        <taxon>Metazoa</taxon>
        <taxon>Ecdysozoa</taxon>
        <taxon>Nematoda</taxon>
        <taxon>Chromadorea</taxon>
        <taxon>Rhabditida</taxon>
        <taxon>Rhabditina</taxon>
        <taxon>Rhabditomorpha</taxon>
        <taxon>Rhabditoidea</taxon>
        <taxon>Rhabditidae</taxon>
        <taxon>Mesorhabditinae</taxon>
        <taxon>Mesorhabditis</taxon>
    </lineage>
</organism>
<feature type="non-terminal residue" evidence="4">
    <location>
        <position position="129"/>
    </location>
</feature>
<dbReference type="Proteomes" id="UP001177023">
    <property type="component" value="Unassembled WGS sequence"/>
</dbReference>
<evidence type="ECO:0000313" key="5">
    <source>
        <dbReference type="Proteomes" id="UP001177023"/>
    </source>
</evidence>
<sequence length="129" mass="14475">MLEPQFLKGSDGEAAGELSHQNPDELMRCPWYWGDVGWAGSERLLEPCPVGTFLIRDSHNDFSLYTLSWRDTEKVLHSRITSSFPRGTSSAIAWHLQSDLEGYAATLAIRLAALLEVSLPIKNPPRLHE</sequence>
<dbReference type="EMBL" id="CATQJA010002653">
    <property type="protein sequence ID" value="CAJ0578408.1"/>
    <property type="molecule type" value="Genomic_DNA"/>
</dbReference>
<protein>
    <recommendedName>
        <fullName evidence="3">SH2 domain-containing protein</fullName>
    </recommendedName>
</protein>
<dbReference type="SMART" id="SM00252">
    <property type="entry name" value="SH2"/>
    <property type="match status" value="1"/>
</dbReference>
<proteinExistence type="predicted"/>
<dbReference type="PANTHER" id="PTHR10155:SF32">
    <property type="entry name" value="LP02169P"/>
    <property type="match status" value="1"/>
</dbReference>
<dbReference type="PANTHER" id="PTHR10155">
    <property type="entry name" value="PHOSPHATIDYLINOSITOL 3-KINASE REGULATORY SUBUNIT"/>
    <property type="match status" value="1"/>
</dbReference>
<keyword evidence="1 2" id="KW-0727">SH2 domain</keyword>